<protein>
    <submittedName>
        <fullName evidence="4">Glycosyltransferase family 4 protein</fullName>
    </submittedName>
</protein>
<dbReference type="CDD" id="cd03794">
    <property type="entry name" value="GT4_WbuB-like"/>
    <property type="match status" value="1"/>
</dbReference>
<proteinExistence type="predicted"/>
<reference evidence="4 5" key="1">
    <citation type="submission" date="2024-03" db="EMBL/GenBank/DDBJ databases">
        <title>Phenotype and Genome Characterization of a Sulfate-Reducing Bacterium Pseudodesulfovibrio sp. strain 5S69, isolated from Petroleum Reservoir in Tatarstan (Russia).</title>
        <authorList>
            <person name="Bidzhieva S.K."/>
            <person name="Kadnikov V."/>
            <person name="Tourova T.P."/>
            <person name="Samigullina S.R."/>
            <person name="Sokolova D.S."/>
            <person name="Poltaraus A.B."/>
            <person name="Avtukh A.N."/>
            <person name="Tereshina V.M."/>
            <person name="Mardanov A.V."/>
            <person name="Nazina T.N."/>
        </authorList>
    </citation>
    <scope>NUCLEOTIDE SEQUENCE [LARGE SCALE GENOMIC DNA]</scope>
    <source>
        <strain evidence="4 5">5S69</strain>
    </source>
</reference>
<organism evidence="4 5">
    <name type="scientific">Pseudodesulfovibrio methanolicus</name>
    <dbReference type="NCBI Taxonomy" id="3126690"/>
    <lineage>
        <taxon>Bacteria</taxon>
        <taxon>Pseudomonadati</taxon>
        <taxon>Thermodesulfobacteriota</taxon>
        <taxon>Desulfovibrionia</taxon>
        <taxon>Desulfovibrionales</taxon>
        <taxon>Desulfovibrionaceae</taxon>
    </lineage>
</organism>
<dbReference type="Pfam" id="PF00534">
    <property type="entry name" value="Glycos_transf_1"/>
    <property type="match status" value="1"/>
</dbReference>
<evidence type="ECO:0000259" key="2">
    <source>
        <dbReference type="Pfam" id="PF00534"/>
    </source>
</evidence>
<name>A0ABZ2IYM8_9BACT</name>
<dbReference type="Pfam" id="PF13579">
    <property type="entry name" value="Glyco_trans_4_4"/>
    <property type="match status" value="1"/>
</dbReference>
<evidence type="ECO:0000313" key="4">
    <source>
        <dbReference type="EMBL" id="WWX22049.1"/>
    </source>
</evidence>
<evidence type="ECO:0000256" key="1">
    <source>
        <dbReference type="ARBA" id="ARBA00022679"/>
    </source>
</evidence>
<dbReference type="SUPFAM" id="SSF53756">
    <property type="entry name" value="UDP-Glycosyltransferase/glycogen phosphorylase"/>
    <property type="match status" value="1"/>
</dbReference>
<dbReference type="PANTHER" id="PTHR46401:SF2">
    <property type="entry name" value="GLYCOSYLTRANSFERASE WBBK-RELATED"/>
    <property type="match status" value="1"/>
</dbReference>
<accession>A0ABZ2IYM8</accession>
<gene>
    <name evidence="4" type="ORF">V8V93_16590</name>
</gene>
<dbReference type="EMBL" id="CP146609">
    <property type="protein sequence ID" value="WWX22049.1"/>
    <property type="molecule type" value="Genomic_DNA"/>
</dbReference>
<dbReference type="Gene3D" id="3.40.50.2000">
    <property type="entry name" value="Glycogen Phosphorylase B"/>
    <property type="match status" value="2"/>
</dbReference>
<dbReference type="PANTHER" id="PTHR46401">
    <property type="entry name" value="GLYCOSYLTRANSFERASE WBBK-RELATED"/>
    <property type="match status" value="1"/>
</dbReference>
<evidence type="ECO:0000313" key="5">
    <source>
        <dbReference type="Proteomes" id="UP001385389"/>
    </source>
</evidence>
<dbReference type="InterPro" id="IPR001296">
    <property type="entry name" value="Glyco_trans_1"/>
</dbReference>
<feature type="domain" description="Glycosyltransferase subfamily 4-like N-terminal" evidence="3">
    <location>
        <begin position="25"/>
        <end position="201"/>
    </location>
</feature>
<keyword evidence="5" id="KW-1185">Reference proteome</keyword>
<sequence length="411" mass="45692">MPLNIIYIHQHFSTRGGCAGTRSYEFGRLLVGKFHHRVNMLCGRNRKSNFAQPSERAVDRIDVDGIDVHVCNVSYAQQAGFCGRVKAFLAFALQAAREGVKLKGADLVFATSTPITVAVPGLLISWLKRIPLVFEVRDIWPESAVATGVLKNPLLIRFLTWFERFVYRKATRIVTVSERMKARMVECANIPPNKITVVPLGADPDLFGQGSRVNFRKRYKLEKDFVAIFTGAHGLANGLDLVVDAAAYLPPGVKIVLIGDGGKKAELKEKAHSMGLDNILFLDPLPKDELAEVLAEVDCGLMILQPLDIFSTVLPNKFFDYLASGLPIVVNFPGGVADIVEGKQVGIFTRNSTPQSLAEAITRFAEDREFCQRCGSNGRELSKEYSREKLIVDFERCLADAVSQYDWGWRR</sequence>
<dbReference type="RefSeq" id="WP_338667730.1">
    <property type="nucleotide sequence ID" value="NZ_CP146609.1"/>
</dbReference>
<dbReference type="InterPro" id="IPR028098">
    <property type="entry name" value="Glyco_trans_4-like_N"/>
</dbReference>
<evidence type="ECO:0000259" key="3">
    <source>
        <dbReference type="Pfam" id="PF13579"/>
    </source>
</evidence>
<feature type="domain" description="Glycosyl transferase family 1" evidence="2">
    <location>
        <begin position="216"/>
        <end position="380"/>
    </location>
</feature>
<dbReference type="Proteomes" id="UP001385389">
    <property type="component" value="Chromosome"/>
</dbReference>
<keyword evidence="1" id="KW-0808">Transferase</keyword>